<dbReference type="PANTHER" id="PTHR34822">
    <property type="entry name" value="GRPB DOMAIN PROTEIN (AFU_ORTHOLOGUE AFUA_1G01530)"/>
    <property type="match status" value="1"/>
</dbReference>
<dbReference type="Pfam" id="PF04229">
    <property type="entry name" value="GrpB"/>
    <property type="match status" value="1"/>
</dbReference>
<dbReference type="Gene3D" id="3.30.460.10">
    <property type="entry name" value="Beta Polymerase, domain 2"/>
    <property type="match status" value="1"/>
</dbReference>
<protein>
    <submittedName>
        <fullName evidence="1">GrpB family protein</fullName>
    </submittedName>
</protein>
<proteinExistence type="predicted"/>
<dbReference type="Proteomes" id="UP000764045">
    <property type="component" value="Unassembled WGS sequence"/>
</dbReference>
<reference evidence="1 2" key="1">
    <citation type="journal article" date="2021" name="Sci. Rep.">
        <title>The distribution of antibiotic resistance genes in chicken gut microbiota commensals.</title>
        <authorList>
            <person name="Juricova H."/>
            <person name="Matiasovicova J."/>
            <person name="Kubasova T."/>
            <person name="Cejkova D."/>
            <person name="Rychlik I."/>
        </authorList>
    </citation>
    <scope>NUCLEOTIDE SEQUENCE [LARGE SCALE GENOMIC DNA]</scope>
    <source>
        <strain evidence="1 2">An819</strain>
    </source>
</reference>
<dbReference type="SUPFAM" id="SSF81301">
    <property type="entry name" value="Nucleotidyltransferase"/>
    <property type="match status" value="1"/>
</dbReference>
<dbReference type="EMBL" id="JACJJL010000021">
    <property type="protein sequence ID" value="MBM6662440.1"/>
    <property type="molecule type" value="Genomic_DNA"/>
</dbReference>
<evidence type="ECO:0000313" key="1">
    <source>
        <dbReference type="EMBL" id="MBM6662440.1"/>
    </source>
</evidence>
<organism evidence="1 2">
    <name type="scientific">Marseilla massiliensis</name>
    <dbReference type="NCBI Taxonomy" id="1841864"/>
    <lineage>
        <taxon>Bacteria</taxon>
        <taxon>Pseudomonadati</taxon>
        <taxon>Bacteroidota</taxon>
        <taxon>Bacteroidia</taxon>
        <taxon>Bacteroidales</taxon>
        <taxon>Prevotellaceae</taxon>
        <taxon>Marseilla</taxon>
    </lineage>
</organism>
<name>A0A939B5B9_9BACT</name>
<dbReference type="PANTHER" id="PTHR34822:SF1">
    <property type="entry name" value="GRPB FAMILY PROTEIN"/>
    <property type="match status" value="1"/>
</dbReference>
<dbReference type="InterPro" id="IPR007344">
    <property type="entry name" value="GrpB/CoaE"/>
</dbReference>
<sequence length="183" mass="20801">MASKDYLEKVTIGELEKPHGKIVLQEYDARWQDMFDREKAKIDRALAGTRHTVEHVGSTSVTGLCAKPIIDILLTVEDSGNESMYVGALEAEGYRLRVREPEWHAHRMLKGKGPEVNLHVFSEGCAEAKRMLDFRDRLRTDDADRQLYAATKRALAEKNWECIQDYADAKSAVVAEILSHTER</sequence>
<comment type="caution">
    <text evidence="1">The sequence shown here is derived from an EMBL/GenBank/DDBJ whole genome shotgun (WGS) entry which is preliminary data.</text>
</comment>
<dbReference type="AlphaFoldDB" id="A0A939B5B9"/>
<dbReference type="RefSeq" id="WP_205110842.1">
    <property type="nucleotide sequence ID" value="NZ_JACJJL010000021.1"/>
</dbReference>
<gene>
    <name evidence="1" type="ORF">H6B30_11880</name>
</gene>
<accession>A0A939B5B9</accession>
<dbReference type="InterPro" id="IPR043519">
    <property type="entry name" value="NT_sf"/>
</dbReference>
<evidence type="ECO:0000313" key="2">
    <source>
        <dbReference type="Proteomes" id="UP000764045"/>
    </source>
</evidence>
<keyword evidence="2" id="KW-1185">Reference proteome</keyword>